<dbReference type="SUPFAM" id="SSF53474">
    <property type="entry name" value="alpha/beta-Hydrolases"/>
    <property type="match status" value="1"/>
</dbReference>
<gene>
    <name evidence="1" type="ORF">CNR27_02155</name>
</gene>
<name>A0A290XBP1_9GAMM</name>
<dbReference type="Gene3D" id="3.40.50.1820">
    <property type="entry name" value="alpha/beta hydrolase"/>
    <property type="match status" value="1"/>
</dbReference>
<keyword evidence="2" id="KW-1185">Reference proteome</keyword>
<proteinExistence type="predicted"/>
<dbReference type="EMBL" id="CP023406">
    <property type="protein sequence ID" value="ATD66398.1"/>
    <property type="molecule type" value="Genomic_DNA"/>
</dbReference>
<reference evidence="2" key="1">
    <citation type="submission" date="2017-09" db="EMBL/GenBank/DDBJ databases">
        <title>Luteimonas liuhanmingii sp.nov., isolated from the intestinal contents of Tibetan Plateau Pika in Yushu, Qinghai Province, China.</title>
        <authorList>
            <person name="Gui Z."/>
        </authorList>
    </citation>
    <scope>NUCLEOTIDE SEQUENCE [LARGE SCALE GENOMIC DNA]</scope>
    <source>
        <strain evidence="2">100111</strain>
    </source>
</reference>
<evidence type="ECO:0000313" key="1">
    <source>
        <dbReference type="EMBL" id="ATD66398.1"/>
    </source>
</evidence>
<organism evidence="1 2">
    <name type="scientific">Luteimonas chenhongjianii</name>
    <dbReference type="NCBI Taxonomy" id="2006110"/>
    <lineage>
        <taxon>Bacteria</taxon>
        <taxon>Pseudomonadati</taxon>
        <taxon>Pseudomonadota</taxon>
        <taxon>Gammaproteobacteria</taxon>
        <taxon>Lysobacterales</taxon>
        <taxon>Lysobacteraceae</taxon>
        <taxon>Luteimonas</taxon>
    </lineage>
</organism>
<dbReference type="Proteomes" id="UP000218968">
    <property type="component" value="Chromosome"/>
</dbReference>
<dbReference type="KEGG" id="lum:CNR27_02155"/>
<sequence length="319" mass="33164">MAERIMSFNVQSSSVSHSNLQAFSPSEALRALPAGGAAPAPTGSYRLEPGYHPQLGALFAAGGNAANATSFDAQVRGQDAKSIDLELMQISAAVYDPAVQQVGNWTRVGDGDLMAAGIDPALLGNPETGFRAGIYTDGDGNHVLAFAGSNELKDWTGANFRQGVGWDSEQYDEAVQIAQLASAAYGEDLAITGHSLGGGLAATAAMAVDGAAVTFNASGVHDRTVAALGFDPEAAKADAAAGQIRRYNVEGEALTKAQQDIWGINNIPDAPGHEIVLDDPAPLTGFDRFNPVSIVSHSIAKHMQDAVLDALAQQQPWTH</sequence>
<accession>A0A290XBP1</accession>
<dbReference type="Pfam" id="PF26363">
    <property type="entry name" value="Phospholipase-like"/>
    <property type="match status" value="1"/>
</dbReference>
<dbReference type="InterPro" id="IPR029058">
    <property type="entry name" value="AB_hydrolase_fold"/>
</dbReference>
<dbReference type="AlphaFoldDB" id="A0A290XBP1"/>
<protein>
    <submittedName>
        <fullName evidence="1">Phospholipase</fullName>
    </submittedName>
</protein>
<evidence type="ECO:0000313" key="2">
    <source>
        <dbReference type="Proteomes" id="UP000218968"/>
    </source>
</evidence>